<feature type="transmembrane region" description="Helical" evidence="1">
    <location>
        <begin position="105"/>
        <end position="127"/>
    </location>
</feature>
<sequence>MGANVGSFSNIQPVGSRNEKYWFVIDDRLPFLRILQVNQGISVGTIKCQVRWIKCMYIFKATEKNLITTKGNKDSGSLIVTTIRQLPFPMKQVSCESEKKEKVAIIYNFAFFSTIFVVSPLPFYIFINHNSNDLLVQMSITNNFGANSIQFTHLRAQSNIANHGLIKLYSALSSFGVKLGSDNYIN</sequence>
<evidence type="ECO:0000313" key="3">
    <source>
        <dbReference type="Proteomes" id="UP000015104"/>
    </source>
</evidence>
<protein>
    <submittedName>
        <fullName evidence="2">Uncharacterized protein</fullName>
    </submittedName>
</protein>
<keyword evidence="1" id="KW-0472">Membrane</keyword>
<organism evidence="2 3">
    <name type="scientific">Tetranychus urticae</name>
    <name type="common">Two-spotted spider mite</name>
    <dbReference type="NCBI Taxonomy" id="32264"/>
    <lineage>
        <taxon>Eukaryota</taxon>
        <taxon>Metazoa</taxon>
        <taxon>Ecdysozoa</taxon>
        <taxon>Arthropoda</taxon>
        <taxon>Chelicerata</taxon>
        <taxon>Arachnida</taxon>
        <taxon>Acari</taxon>
        <taxon>Acariformes</taxon>
        <taxon>Trombidiformes</taxon>
        <taxon>Prostigmata</taxon>
        <taxon>Eleutherengona</taxon>
        <taxon>Raphignathae</taxon>
        <taxon>Tetranychoidea</taxon>
        <taxon>Tetranychidae</taxon>
        <taxon>Tetranychus</taxon>
    </lineage>
</organism>
<dbReference type="AlphaFoldDB" id="T1L3G5"/>
<dbReference type="EnsemblMetazoa" id="tetur35g01440.1">
    <property type="protein sequence ID" value="tetur35g01440.1"/>
    <property type="gene ID" value="tetur35g01440"/>
</dbReference>
<keyword evidence="3" id="KW-1185">Reference proteome</keyword>
<proteinExistence type="predicted"/>
<evidence type="ECO:0000313" key="2">
    <source>
        <dbReference type="EnsemblMetazoa" id="tetur35g01440.1"/>
    </source>
</evidence>
<evidence type="ECO:0000256" key="1">
    <source>
        <dbReference type="SAM" id="Phobius"/>
    </source>
</evidence>
<keyword evidence="1" id="KW-0812">Transmembrane</keyword>
<accession>T1L3G5</accession>
<dbReference type="Proteomes" id="UP000015104">
    <property type="component" value="Unassembled WGS sequence"/>
</dbReference>
<reference evidence="2" key="2">
    <citation type="submission" date="2015-06" db="UniProtKB">
        <authorList>
            <consortium name="EnsemblMetazoa"/>
        </authorList>
    </citation>
    <scope>IDENTIFICATION</scope>
</reference>
<reference evidence="3" key="1">
    <citation type="submission" date="2011-08" db="EMBL/GenBank/DDBJ databases">
        <authorList>
            <person name="Rombauts S."/>
        </authorList>
    </citation>
    <scope>NUCLEOTIDE SEQUENCE</scope>
    <source>
        <strain evidence="3">London</strain>
    </source>
</reference>
<dbReference type="HOGENOM" id="CLU_3144632_0_0_1"/>
<keyword evidence="1" id="KW-1133">Transmembrane helix</keyword>
<name>T1L3G5_TETUR</name>
<dbReference type="EMBL" id="CAEY01001020">
    <property type="status" value="NOT_ANNOTATED_CDS"/>
    <property type="molecule type" value="Genomic_DNA"/>
</dbReference>